<keyword evidence="4" id="KW-1278">Translocase</keyword>
<feature type="transmembrane region" description="Helical" evidence="8">
    <location>
        <begin position="45"/>
        <end position="62"/>
    </location>
</feature>
<evidence type="ECO:0000313" key="9">
    <source>
        <dbReference type="EMBL" id="HGU33800.1"/>
    </source>
</evidence>
<feature type="transmembrane region" description="Helical" evidence="8">
    <location>
        <begin position="210"/>
        <end position="236"/>
    </location>
</feature>
<comment type="subcellular location">
    <subcellularLocation>
        <location evidence="1">Cell membrane</location>
        <topology evidence="1">Multi-pass membrane protein</topology>
    </subcellularLocation>
</comment>
<feature type="transmembrane region" description="Helical" evidence="8">
    <location>
        <begin position="284"/>
        <end position="304"/>
    </location>
</feature>
<gene>
    <name evidence="9" type="ORF">ENS29_13240</name>
</gene>
<name>A0A7C4RTP1_9BACT</name>
<evidence type="ECO:0000256" key="7">
    <source>
        <dbReference type="PIRNR" id="PIRNR015658"/>
    </source>
</evidence>
<evidence type="ECO:0000256" key="5">
    <source>
        <dbReference type="ARBA" id="ARBA00022989"/>
    </source>
</evidence>
<keyword evidence="2 7" id="KW-1003">Cell membrane</keyword>
<proteinExistence type="predicted"/>
<keyword evidence="7" id="KW-0813">Transport</keyword>
<feature type="transmembrane region" description="Helical" evidence="8">
    <location>
        <begin position="20"/>
        <end position="38"/>
    </location>
</feature>
<feature type="transmembrane region" description="Helical" evidence="8">
    <location>
        <begin position="257"/>
        <end position="278"/>
    </location>
</feature>
<sequence>MIDAVLNGISGLGAGLTYLHWSNPIMIVIGGVLLYLGIKKDVEPLLLVPIGFGAILVNIPLADLMGDEGFLRTIYNMGVANELFPLLIFIGIGSMTDFGPLLANPKIFLLGAAGQFGIFLTIALALFAGFSQLDAVAIGVIGACDGPTAIYVTSKYAPHLLGPVSVAAYSYMSLVPVIQPPIMKWLTTEKERQINMNAFPTTPPSKTTKILFPIVVTVIGGFIAPKGLPLLGTIMLGNLMKESGVVSRLTKASENEIANAVTLFLGISIGATMDGRVFLTPQTLMILAFGFVAICLDTACGVLFGKIMNKFTGGKINPLIGAAGISAYPMAARVVQKEGQKYNPYNYLLMHAVGANTGGQVGSVMAAAIMLSVLQGIGLI</sequence>
<keyword evidence="3 8" id="KW-0812">Transmembrane</keyword>
<keyword evidence="6 7" id="KW-0472">Membrane</keyword>
<evidence type="ECO:0000256" key="1">
    <source>
        <dbReference type="ARBA" id="ARBA00004651"/>
    </source>
</evidence>
<keyword evidence="7" id="KW-0406">Ion transport</keyword>
<dbReference type="PANTHER" id="PTHR35806">
    <property type="entry name" value="OXALOACETATE DECARBOXYLASE BETA CHAIN 2"/>
    <property type="match status" value="1"/>
</dbReference>
<protein>
    <submittedName>
        <fullName evidence="9">Sodium ion-translocating decarboxylase subunit beta</fullName>
    </submittedName>
</protein>
<dbReference type="EMBL" id="DSUH01000304">
    <property type="protein sequence ID" value="HGU33800.1"/>
    <property type="molecule type" value="Genomic_DNA"/>
</dbReference>
<keyword evidence="7" id="KW-0739">Sodium transport</keyword>
<evidence type="ECO:0000256" key="8">
    <source>
        <dbReference type="SAM" id="Phobius"/>
    </source>
</evidence>
<keyword evidence="5 8" id="KW-1133">Transmembrane helix</keyword>
<evidence type="ECO:0000256" key="4">
    <source>
        <dbReference type="ARBA" id="ARBA00022967"/>
    </source>
</evidence>
<keyword evidence="7" id="KW-0915">Sodium</keyword>
<evidence type="ECO:0000256" key="2">
    <source>
        <dbReference type="ARBA" id="ARBA00022475"/>
    </source>
</evidence>
<evidence type="ECO:0000256" key="6">
    <source>
        <dbReference type="ARBA" id="ARBA00023136"/>
    </source>
</evidence>
<dbReference type="GO" id="GO:0016829">
    <property type="term" value="F:lyase activity"/>
    <property type="evidence" value="ECO:0007669"/>
    <property type="project" value="InterPro"/>
</dbReference>
<dbReference type="PIRSF" id="PIRSF015658">
    <property type="entry name" value="MmdB_OadB"/>
    <property type="match status" value="1"/>
</dbReference>
<feature type="transmembrane region" description="Helical" evidence="8">
    <location>
        <begin position="107"/>
        <end position="129"/>
    </location>
</feature>
<evidence type="ECO:0000256" key="3">
    <source>
        <dbReference type="ARBA" id="ARBA00022692"/>
    </source>
</evidence>
<dbReference type="InterPro" id="IPR005661">
    <property type="entry name" value="OadB_MmdB"/>
</dbReference>
<dbReference type="AlphaFoldDB" id="A0A7C4RTP1"/>
<reference evidence="9" key="1">
    <citation type="journal article" date="2020" name="mSystems">
        <title>Genome- and Community-Level Interaction Insights into Carbon Utilization and Element Cycling Functions of Hydrothermarchaeota in Hydrothermal Sediment.</title>
        <authorList>
            <person name="Zhou Z."/>
            <person name="Liu Y."/>
            <person name="Xu W."/>
            <person name="Pan J."/>
            <person name="Luo Z.H."/>
            <person name="Li M."/>
        </authorList>
    </citation>
    <scope>NUCLEOTIDE SEQUENCE [LARGE SCALE GENOMIC DNA]</scope>
    <source>
        <strain evidence="9">SpSt-477</strain>
    </source>
</reference>
<accession>A0A7C4RTP1</accession>
<feature type="transmembrane region" description="Helical" evidence="8">
    <location>
        <begin position="74"/>
        <end position="95"/>
    </location>
</feature>
<dbReference type="PANTHER" id="PTHR35806:SF1">
    <property type="entry name" value="OXALOACETATE DECARBOXYLASE BETA CHAIN 2"/>
    <property type="match status" value="1"/>
</dbReference>
<organism evidence="9">
    <name type="scientific">Desulfatirhabdium butyrativorans</name>
    <dbReference type="NCBI Taxonomy" id="340467"/>
    <lineage>
        <taxon>Bacteria</taxon>
        <taxon>Pseudomonadati</taxon>
        <taxon>Thermodesulfobacteriota</taxon>
        <taxon>Desulfobacteria</taxon>
        <taxon>Desulfobacterales</taxon>
        <taxon>Desulfatirhabdiaceae</taxon>
        <taxon>Desulfatirhabdium</taxon>
    </lineage>
</organism>
<comment type="caution">
    <text evidence="9">The sequence shown here is derived from an EMBL/GenBank/DDBJ whole genome shotgun (WGS) entry which is preliminary data.</text>
</comment>
<dbReference type="GO" id="GO:0006814">
    <property type="term" value="P:sodium ion transport"/>
    <property type="evidence" value="ECO:0007669"/>
    <property type="project" value="UniProtKB-UniRule"/>
</dbReference>
<feature type="transmembrane region" description="Helical" evidence="8">
    <location>
        <begin position="347"/>
        <end position="374"/>
    </location>
</feature>
<dbReference type="NCBIfam" id="TIGR01109">
    <property type="entry name" value="Na_pump_decarbB"/>
    <property type="match status" value="1"/>
</dbReference>
<dbReference type="Pfam" id="PF03977">
    <property type="entry name" value="OAD_beta"/>
    <property type="match status" value="1"/>
</dbReference>
<dbReference type="GO" id="GO:0005886">
    <property type="term" value="C:plasma membrane"/>
    <property type="evidence" value="ECO:0007669"/>
    <property type="project" value="UniProtKB-SubCell"/>
</dbReference>